<name>A0A5E4QJH4_9NEOP</name>
<evidence type="ECO:0000256" key="1">
    <source>
        <dbReference type="SAM" id="SignalP"/>
    </source>
</evidence>
<keyword evidence="1" id="KW-0732">Signal</keyword>
<feature type="chain" id="PRO_5023052518" description="Invertebrate defensins family profile domain-containing protein" evidence="1">
    <location>
        <begin position="18"/>
        <end position="78"/>
    </location>
</feature>
<evidence type="ECO:0000313" key="3">
    <source>
        <dbReference type="Proteomes" id="UP000324832"/>
    </source>
</evidence>
<reference evidence="2 3" key="1">
    <citation type="submission" date="2017-07" db="EMBL/GenBank/DDBJ databases">
        <authorList>
            <person name="Talla V."/>
            <person name="Backstrom N."/>
        </authorList>
    </citation>
    <scope>NUCLEOTIDE SEQUENCE [LARGE SCALE GENOMIC DNA]</scope>
</reference>
<gene>
    <name evidence="2" type="ORF">LSINAPIS_LOCUS9504</name>
</gene>
<evidence type="ECO:0008006" key="4">
    <source>
        <dbReference type="Google" id="ProtNLM"/>
    </source>
</evidence>
<accession>A0A5E4QJH4</accession>
<sequence length="78" mass="9020">MNYLSIIILSLFVVASAIGNIPYDSLDGVQASFEELDSRSAYYRCRWDRECQSICDMAFIPNRARCVRRRCACFQLNN</sequence>
<organism evidence="2 3">
    <name type="scientific">Leptidea sinapis</name>
    <dbReference type="NCBI Taxonomy" id="189913"/>
    <lineage>
        <taxon>Eukaryota</taxon>
        <taxon>Metazoa</taxon>
        <taxon>Ecdysozoa</taxon>
        <taxon>Arthropoda</taxon>
        <taxon>Hexapoda</taxon>
        <taxon>Insecta</taxon>
        <taxon>Pterygota</taxon>
        <taxon>Neoptera</taxon>
        <taxon>Endopterygota</taxon>
        <taxon>Lepidoptera</taxon>
        <taxon>Glossata</taxon>
        <taxon>Ditrysia</taxon>
        <taxon>Papilionoidea</taxon>
        <taxon>Pieridae</taxon>
        <taxon>Dismorphiinae</taxon>
        <taxon>Leptidea</taxon>
    </lineage>
</organism>
<keyword evidence="3" id="KW-1185">Reference proteome</keyword>
<dbReference type="InterPro" id="IPR036574">
    <property type="entry name" value="Scorpion_toxin-like_sf"/>
</dbReference>
<proteinExistence type="predicted"/>
<feature type="signal peptide" evidence="1">
    <location>
        <begin position="1"/>
        <end position="17"/>
    </location>
</feature>
<evidence type="ECO:0000313" key="2">
    <source>
        <dbReference type="EMBL" id="VVC98424.1"/>
    </source>
</evidence>
<dbReference type="Proteomes" id="UP000324832">
    <property type="component" value="Unassembled WGS sequence"/>
</dbReference>
<dbReference type="SUPFAM" id="SSF57095">
    <property type="entry name" value="Scorpion toxin-like"/>
    <property type="match status" value="1"/>
</dbReference>
<protein>
    <recommendedName>
        <fullName evidence="4">Invertebrate defensins family profile domain-containing protein</fullName>
    </recommendedName>
</protein>
<dbReference type="AlphaFoldDB" id="A0A5E4QJH4"/>
<dbReference type="EMBL" id="FZQP02003556">
    <property type="protein sequence ID" value="VVC98424.1"/>
    <property type="molecule type" value="Genomic_DNA"/>
</dbReference>
<dbReference type="GO" id="GO:0051707">
    <property type="term" value="P:response to other organism"/>
    <property type="evidence" value="ECO:0007669"/>
    <property type="project" value="UniProtKB-ARBA"/>
</dbReference>